<sequence>STREKRRKCWEARDQYLTCLDNVGVLKHGRVAFVVCSSENEAYERNCAKS</sequence>
<evidence type="ECO:0000313" key="5">
    <source>
        <dbReference type="EMBL" id="KAJ3993342.1"/>
    </source>
</evidence>
<organism evidence="5 6">
    <name type="scientific">Lentinula boryana</name>
    <dbReference type="NCBI Taxonomy" id="40481"/>
    <lineage>
        <taxon>Eukaryota</taxon>
        <taxon>Fungi</taxon>
        <taxon>Dikarya</taxon>
        <taxon>Basidiomycota</taxon>
        <taxon>Agaricomycotina</taxon>
        <taxon>Agaricomycetes</taxon>
        <taxon>Agaricomycetidae</taxon>
        <taxon>Agaricales</taxon>
        <taxon>Marasmiineae</taxon>
        <taxon>Omphalotaceae</taxon>
        <taxon>Lentinula</taxon>
    </lineage>
</organism>
<dbReference type="InterPro" id="IPR036549">
    <property type="entry name" value="CX6/COA6-like_sf"/>
</dbReference>
<dbReference type="Gene3D" id="1.10.10.140">
    <property type="entry name" value="Cytochrome c oxidase, subunit VIb"/>
    <property type="match status" value="1"/>
</dbReference>
<comment type="subcellular location">
    <subcellularLocation>
        <location evidence="1">Mitochondrion</location>
    </subcellularLocation>
</comment>
<keyword evidence="6" id="KW-1185">Reference proteome</keyword>
<keyword evidence="4" id="KW-1015">Disulfide bond</keyword>
<evidence type="ECO:0000256" key="4">
    <source>
        <dbReference type="ARBA" id="ARBA00023157"/>
    </source>
</evidence>
<comment type="caution">
    <text evidence="5">The sequence shown here is derived from an EMBL/GenBank/DDBJ whole genome shotgun (WGS) entry which is preliminary data.</text>
</comment>
<keyword evidence="3" id="KW-0496">Mitochondrion</keyword>
<dbReference type="Proteomes" id="UP001163828">
    <property type="component" value="Unassembled WGS sequence"/>
</dbReference>
<dbReference type="PROSITE" id="PS51808">
    <property type="entry name" value="CHCH"/>
    <property type="match status" value="1"/>
</dbReference>
<evidence type="ECO:0000256" key="2">
    <source>
        <dbReference type="ARBA" id="ARBA00006425"/>
    </source>
</evidence>
<evidence type="ECO:0000256" key="1">
    <source>
        <dbReference type="ARBA" id="ARBA00004173"/>
    </source>
</evidence>
<comment type="similarity">
    <text evidence="2">Belongs to the cytochrome c oxidase subunit 6B family.</text>
</comment>
<feature type="non-terminal residue" evidence="5">
    <location>
        <position position="1"/>
    </location>
</feature>
<evidence type="ECO:0000313" key="6">
    <source>
        <dbReference type="Proteomes" id="UP001163828"/>
    </source>
</evidence>
<proteinExistence type="inferred from homology"/>
<dbReference type="SUPFAM" id="SSF47694">
    <property type="entry name" value="Cytochrome c oxidase subunit h"/>
    <property type="match status" value="1"/>
</dbReference>
<dbReference type="Pfam" id="PF02297">
    <property type="entry name" value="COX6B"/>
    <property type="match status" value="1"/>
</dbReference>
<reference evidence="5" key="1">
    <citation type="submission" date="2022-08" db="EMBL/GenBank/DDBJ databases">
        <authorList>
            <consortium name="DOE Joint Genome Institute"/>
            <person name="Min B."/>
            <person name="Riley R."/>
            <person name="Sierra-Patev S."/>
            <person name="Naranjo-Ortiz M."/>
            <person name="Looney B."/>
            <person name="Konkel Z."/>
            <person name="Slot J.C."/>
            <person name="Sakamoto Y."/>
            <person name="Steenwyk J.L."/>
            <person name="Rokas A."/>
            <person name="Carro J."/>
            <person name="Camarero S."/>
            <person name="Ferreira P."/>
            <person name="Molpeceres G."/>
            <person name="Ruiz-Duenas F.J."/>
            <person name="Serrano A."/>
            <person name="Henrissat B."/>
            <person name="Drula E."/>
            <person name="Hughes K.W."/>
            <person name="Mata J.L."/>
            <person name="Ishikawa N.K."/>
            <person name="Vargas-Isla R."/>
            <person name="Ushijima S."/>
            <person name="Smith C.A."/>
            <person name="Ahrendt S."/>
            <person name="Andreopoulos W."/>
            <person name="He G."/>
            <person name="Labutti K."/>
            <person name="Lipzen A."/>
            <person name="Ng V."/>
            <person name="Sandor L."/>
            <person name="Barry K."/>
            <person name="Martinez A.T."/>
            <person name="Xiao Y."/>
            <person name="Gibbons J.G."/>
            <person name="Terashima K."/>
            <person name="Hibbett D.S."/>
            <person name="Grigoriev I.V."/>
        </authorList>
    </citation>
    <scope>NUCLEOTIDE SEQUENCE</scope>
    <source>
        <strain evidence="5">TFB10827</strain>
    </source>
</reference>
<gene>
    <name evidence="5" type="ORF">F5050DRAFT_1577821</name>
</gene>
<accession>A0ABQ8Q3R8</accession>
<name>A0ABQ8Q3R8_9AGAR</name>
<dbReference type="EMBL" id="MU790773">
    <property type="protein sequence ID" value="KAJ3993342.1"/>
    <property type="molecule type" value="Genomic_DNA"/>
</dbReference>
<protein>
    <submittedName>
        <fullName evidence="5">Uncharacterized protein</fullName>
    </submittedName>
</protein>
<dbReference type="InterPro" id="IPR048280">
    <property type="entry name" value="COX6B-like"/>
</dbReference>
<evidence type="ECO:0000256" key="3">
    <source>
        <dbReference type="ARBA" id="ARBA00023128"/>
    </source>
</evidence>